<sequence length="283" mass="28180">MTAAFAAANTTTAAQAAFDSGIAALPPELAGDVSRALQRTNYRGSTVSLAEGIGVIAGIVGGASGALPMRERAALAAIGALGLIDDLAEPFLQDHGTTASKGLRGHLGALRRGRLTTGAAKALAIPAAAAVISLHQPKALDRAIDTVLIAGSANLINLFDLRPGRALKATAALSAVPGLGVLSRLRDGDLDESARDLLLGILGVIASAAPADLDEVGMLGDSGANILGAAVGTAASRALPRSARAALAAALVGLTLASETVSFSRIIDSVPALRAIDRLGRAE</sequence>
<dbReference type="Proteomes" id="UP000568050">
    <property type="component" value="Unassembled WGS sequence"/>
</dbReference>
<reference evidence="1 2" key="1">
    <citation type="submission" date="2020-08" db="EMBL/GenBank/DDBJ databases">
        <title>Sequencing the genomes of 1000 actinobacteria strains.</title>
        <authorList>
            <person name="Klenk H.-P."/>
        </authorList>
    </citation>
    <scope>NUCLEOTIDE SEQUENCE [LARGE SCALE GENOMIC DNA]</scope>
    <source>
        <strain evidence="1 2">DSM 23040</strain>
    </source>
</reference>
<gene>
    <name evidence="1" type="ORF">FHX50_000840</name>
</gene>
<comment type="caution">
    <text evidence="1">The sequence shown here is derived from an EMBL/GenBank/DDBJ whole genome shotgun (WGS) entry which is preliminary data.</text>
</comment>
<name>A0A839QRE8_9MICO</name>
<organism evidence="1 2">
    <name type="scientific">Helcobacillus massiliensis</name>
    <dbReference type="NCBI Taxonomy" id="521392"/>
    <lineage>
        <taxon>Bacteria</taxon>
        <taxon>Bacillati</taxon>
        <taxon>Actinomycetota</taxon>
        <taxon>Actinomycetes</taxon>
        <taxon>Micrococcales</taxon>
        <taxon>Dermabacteraceae</taxon>
        <taxon>Helcobacillus</taxon>
    </lineage>
</organism>
<dbReference type="RefSeq" id="WP_183374774.1">
    <property type="nucleotide sequence ID" value="NZ_CBCSFZ010000021.1"/>
</dbReference>
<evidence type="ECO:0000313" key="2">
    <source>
        <dbReference type="Proteomes" id="UP000568050"/>
    </source>
</evidence>
<proteinExistence type="predicted"/>
<protein>
    <submittedName>
        <fullName evidence="1">Uncharacterized protein</fullName>
    </submittedName>
</protein>
<accession>A0A839QRE8</accession>
<dbReference type="EMBL" id="JACHWP010000001">
    <property type="protein sequence ID" value="MBB3022592.1"/>
    <property type="molecule type" value="Genomic_DNA"/>
</dbReference>
<keyword evidence="2" id="KW-1185">Reference proteome</keyword>
<evidence type="ECO:0000313" key="1">
    <source>
        <dbReference type="EMBL" id="MBB3022592.1"/>
    </source>
</evidence>
<dbReference type="AlphaFoldDB" id="A0A839QRE8"/>